<gene>
    <name evidence="2" type="ORF">scyTo_0006590</name>
</gene>
<dbReference type="PROSITE" id="PS50853">
    <property type="entry name" value="FN3"/>
    <property type="match status" value="13"/>
</dbReference>
<keyword evidence="3" id="KW-1185">Reference proteome</keyword>
<feature type="domain" description="Fibronectin type-III" evidence="1">
    <location>
        <begin position="387"/>
        <end position="491"/>
    </location>
</feature>
<reference evidence="2 3" key="1">
    <citation type="journal article" date="2018" name="Nat. Ecol. Evol.">
        <title>Shark genomes provide insights into elasmobranch evolution and the origin of vertebrates.</title>
        <authorList>
            <person name="Hara Y"/>
            <person name="Yamaguchi K"/>
            <person name="Onimaru K"/>
            <person name="Kadota M"/>
            <person name="Koyanagi M"/>
            <person name="Keeley SD"/>
            <person name="Tatsumi K"/>
            <person name="Tanaka K"/>
            <person name="Motone F"/>
            <person name="Kageyama Y"/>
            <person name="Nozu R"/>
            <person name="Adachi N"/>
            <person name="Nishimura O"/>
            <person name="Nakagawa R"/>
            <person name="Tanegashima C"/>
            <person name="Kiyatake I"/>
            <person name="Matsumoto R"/>
            <person name="Murakumo K"/>
            <person name="Nishida K"/>
            <person name="Terakita A"/>
            <person name="Kuratani S"/>
            <person name="Sato K"/>
            <person name="Hyodo S Kuraku.S."/>
        </authorList>
    </citation>
    <scope>NUCLEOTIDE SEQUENCE [LARGE SCALE GENOMIC DNA]</scope>
</reference>
<feature type="domain" description="Fibronectin type-III" evidence="1">
    <location>
        <begin position="3"/>
        <end position="100"/>
    </location>
</feature>
<dbReference type="EMBL" id="BFAA01002249">
    <property type="protein sequence ID" value="GCB73033.1"/>
    <property type="molecule type" value="Genomic_DNA"/>
</dbReference>
<dbReference type="InterPro" id="IPR056601">
    <property type="entry name" value="Galaxin_dom"/>
</dbReference>
<feature type="domain" description="Fibronectin type-III" evidence="1">
    <location>
        <begin position="292"/>
        <end position="383"/>
    </location>
</feature>
<evidence type="ECO:0000313" key="3">
    <source>
        <dbReference type="Proteomes" id="UP000288216"/>
    </source>
</evidence>
<feature type="domain" description="Fibronectin type-III" evidence="1">
    <location>
        <begin position="493"/>
        <end position="582"/>
    </location>
</feature>
<dbReference type="FunFam" id="2.60.40.10:FF:001379">
    <property type="entry name" value="Usherin"/>
    <property type="match status" value="1"/>
</dbReference>
<feature type="domain" description="Fibronectin type-III" evidence="1">
    <location>
        <begin position="986"/>
        <end position="1073"/>
    </location>
</feature>
<feature type="non-terminal residue" evidence="2">
    <location>
        <position position="1"/>
    </location>
</feature>
<evidence type="ECO:0000313" key="2">
    <source>
        <dbReference type="EMBL" id="GCB73033.1"/>
    </source>
</evidence>
<feature type="domain" description="Fibronectin type-III" evidence="1">
    <location>
        <begin position="1351"/>
        <end position="1448"/>
    </location>
</feature>
<dbReference type="Proteomes" id="UP000288216">
    <property type="component" value="Unassembled WGS sequence"/>
</dbReference>
<dbReference type="InterPro" id="IPR013783">
    <property type="entry name" value="Ig-like_fold"/>
</dbReference>
<feature type="domain" description="Fibronectin type-III" evidence="1">
    <location>
        <begin position="1169"/>
        <end position="1255"/>
    </location>
</feature>
<dbReference type="PANTHER" id="PTHR46957">
    <property type="entry name" value="CYTOKINE RECEPTOR"/>
    <property type="match status" value="1"/>
</dbReference>
<dbReference type="STRING" id="75743.A0A401PIR9"/>
<dbReference type="SMART" id="SM00060">
    <property type="entry name" value="FN3"/>
    <property type="match status" value="14"/>
</dbReference>
<feature type="domain" description="Fibronectin type-III" evidence="1">
    <location>
        <begin position="586"/>
        <end position="673"/>
    </location>
</feature>
<dbReference type="Pfam" id="PF24748">
    <property type="entry name" value="Galaxin_repeat"/>
    <property type="match status" value="1"/>
</dbReference>
<proteinExistence type="predicted"/>
<name>A0A401PIR9_SCYTO</name>
<organism evidence="2 3">
    <name type="scientific">Scyliorhinus torazame</name>
    <name type="common">Cloudy catshark</name>
    <name type="synonym">Catulus torazame</name>
    <dbReference type="NCBI Taxonomy" id="75743"/>
    <lineage>
        <taxon>Eukaryota</taxon>
        <taxon>Metazoa</taxon>
        <taxon>Chordata</taxon>
        <taxon>Craniata</taxon>
        <taxon>Vertebrata</taxon>
        <taxon>Chondrichthyes</taxon>
        <taxon>Elasmobranchii</taxon>
        <taxon>Galeomorphii</taxon>
        <taxon>Galeoidea</taxon>
        <taxon>Carcharhiniformes</taxon>
        <taxon>Scyliorhinidae</taxon>
        <taxon>Scyliorhinus</taxon>
    </lineage>
</organism>
<dbReference type="SUPFAM" id="SSF49265">
    <property type="entry name" value="Fibronectin type III"/>
    <property type="match status" value="9"/>
</dbReference>
<dbReference type="CDD" id="cd00063">
    <property type="entry name" value="FN3"/>
    <property type="match status" value="13"/>
</dbReference>
<feature type="domain" description="Fibronectin type-III" evidence="1">
    <location>
        <begin position="101"/>
        <end position="188"/>
    </location>
</feature>
<dbReference type="InterPro" id="IPR036116">
    <property type="entry name" value="FN3_sf"/>
</dbReference>
<feature type="domain" description="Fibronectin type-III" evidence="1">
    <location>
        <begin position="1449"/>
        <end position="1552"/>
    </location>
</feature>
<feature type="domain" description="Fibronectin type-III" evidence="1">
    <location>
        <begin position="1260"/>
        <end position="1350"/>
    </location>
</feature>
<dbReference type="InterPro" id="IPR003961">
    <property type="entry name" value="FN3_dom"/>
</dbReference>
<dbReference type="Gene3D" id="2.60.40.10">
    <property type="entry name" value="Immunoglobulins"/>
    <property type="match status" value="14"/>
</dbReference>
<evidence type="ECO:0000259" key="1">
    <source>
        <dbReference type="PROSITE" id="PS50853"/>
    </source>
</evidence>
<feature type="non-terminal residue" evidence="2">
    <location>
        <position position="1583"/>
    </location>
</feature>
<accession>A0A401PIR9</accession>
<feature type="domain" description="Fibronectin type-III" evidence="1">
    <location>
        <begin position="1074"/>
        <end position="1164"/>
    </location>
</feature>
<dbReference type="OrthoDB" id="8875361at2759"/>
<dbReference type="PANTHER" id="PTHR46957:SF7">
    <property type="entry name" value="USHERIN"/>
    <property type="match status" value="1"/>
</dbReference>
<protein>
    <recommendedName>
        <fullName evidence="1">Fibronectin type-III domain-containing protein</fullName>
    </recommendedName>
</protein>
<feature type="domain" description="Fibronectin type-III" evidence="1">
    <location>
        <begin position="189"/>
        <end position="288"/>
    </location>
</feature>
<dbReference type="FunFam" id="2.60.40.10:FF:000819">
    <property type="entry name" value="Usherin"/>
    <property type="match status" value="1"/>
</dbReference>
<dbReference type="Pfam" id="PF00041">
    <property type="entry name" value="fn3"/>
    <property type="match status" value="9"/>
</dbReference>
<dbReference type="FunFam" id="2.60.40.10:FF:001100">
    <property type="entry name" value="Usherin"/>
    <property type="match status" value="1"/>
</dbReference>
<sequence>PDGVLPPRLSSATPTSLQVAWSAPARNNAPGLPSYQLQTRLLHSTGDISDLLPNQTAAFSSLATDLHPYTAYELRLIASNGHGNTMSDWTQMVTSEDKPGPVDPPIVLKVSPQGLLLTWQHPSQSNGNITHYQIYQNGSMLVTLSNNITRYSVAHLHPYTMYVFQVESCTSAGCSLSPASRVVQTLPKAPENISNPELYSYTPTSVLISWNPPAHPNGVMDNVVIQRKVKGTEEIFTLVTETSDQPLRYVDNSADLNPWTTYEYRISVRIINGGTKSSAWKEITTRPSRPAGIQAPHIQILSPNSVKVTWRAPLMINGEILHYEIQMPNPHITILNTSVLQYTVMDLVPFTNYSVTIVACTSGGGFIGGCTESLPSGVITHPTVSQGISPLVATPISESYISVSWRPPTRSNGPNVRYELLRHKSKQPLASNPPKDLNLWLNIYSGTQMYYEDKGLNRYTTYKYKLMVYNDVGYAPGGEVTAITLAGVPNSGSNLTAQAINHTAIEVEWTRPTLQELEGDVEYYILYINSTAYSNSVSFPADVNYTQVDDLHSNTEYWLFIEVFNGAHSTRSEMVHVTTSDGEPEGMLPPEVNVINSTAVRVIWTSPSKPNGLVTEYSLYVNKKQRNTGMNLPGSFVMGDLLPFSVYEVEVCTVYVCTKSNSTQVTTPGDKPDDIAAPHIHVINSRSLRIDWKSPRLPNGIIRVYEIWRRTLHHCADVMDSKENQKSQQCGYVQCKGNENICGRSCYQAESQVCCDGLLYSSQPDYACCEDRYIASSLNSSVACCGGLLHTFQPGFQCCGNYYVRILPDEVCCPNVQQNQVSIGIGDSCCSGNPYFEGGDQICCGNLLHDGFNQQCCGKQLVRTDLLCCGNEEEGTAYEPVTGLVCCGQDLINASITLCCIGPDVSRKSHIIDGAQVKCCGTEVISNNEQCCNGVGYIPSEQSCVERNTNLDPYVTYEYRVVAWNRYGWGFSNISRATTEQEMPQGVNPPQWRNVDNRNDMILLNWKAPAQPNGIIIHYIVLRDGTEHFRGTDFSFTDAGGIQPYQEYTYQLRACTIARCADSSKVIAATAQGVPENVYSPTVISLNATSLLLLWRPPTKPNGIIHEYQVHQIETRLIYTDRTNRMKFIVADLQPHTSYTFTVTACTSVGCSTSQPATGRTLPASPEGVWSKPHHVVVSSNIVELYWTEPMKSNGIITHYHLLRDDVAIFTGASINLNYTDTGLQPNTRYVYQLRANTRRGSGRSENYIVQTPKSTPERIPAPYNVTVASPYSLFIGWTPPGVFNTTAPLLYNVTLNLGTAQSTIHPAGHYHFLLVEELNPFTDYEIRVQACQPDGCGVGKRAFVKTAEAPPQNQQPPIITAVGSAVVEVKWLPPEKPNGIITNYSIYRRPVGTQEELLIFIWSEGALEFIDASDMLQPYTGYEYHVRAHNSRGSVDSLWAFVQTLEAVPQGMVAPSTQATSAFSVLLRWILPRSPNGVISQYCVVYQERRNDPTINATTVTAVTLPGTSNQAHVFGLKPFTIYNFQVLAINNIGQVASPWTPVRTLEASPSGLSNITVEHRGNDRALLLKWSEPTNTNGIIK</sequence>
<dbReference type="FunFam" id="2.60.40.10:FF:001037">
    <property type="entry name" value="Usherin"/>
    <property type="match status" value="1"/>
</dbReference>
<dbReference type="InterPro" id="IPR050713">
    <property type="entry name" value="RTP_Phos/Ushers"/>
</dbReference>
<comment type="caution">
    <text evidence="2">The sequence shown here is derived from an EMBL/GenBank/DDBJ whole genome shotgun (WGS) entry which is preliminary data.</text>
</comment>
<dbReference type="FunFam" id="2.60.40.10:FF:002683">
    <property type="entry name" value="Predicted protein"/>
    <property type="match status" value="1"/>
</dbReference>